<proteinExistence type="inferred from homology"/>
<protein>
    <submittedName>
        <fullName evidence="9">Peptide ABC transporter ATP-binding protein</fullName>
    </submittedName>
</protein>
<evidence type="ECO:0000256" key="4">
    <source>
        <dbReference type="ARBA" id="ARBA00022475"/>
    </source>
</evidence>
<keyword evidence="5" id="KW-0547">Nucleotide-binding</keyword>
<evidence type="ECO:0000313" key="10">
    <source>
        <dbReference type="Proteomes" id="UP001519887"/>
    </source>
</evidence>
<dbReference type="InterPro" id="IPR027417">
    <property type="entry name" value="P-loop_NTPase"/>
</dbReference>
<evidence type="ECO:0000256" key="3">
    <source>
        <dbReference type="ARBA" id="ARBA00022448"/>
    </source>
</evidence>
<organism evidence="9 10">
    <name type="scientific">Paenibacillus sepulcri</name>
    <dbReference type="NCBI Taxonomy" id="359917"/>
    <lineage>
        <taxon>Bacteria</taxon>
        <taxon>Bacillati</taxon>
        <taxon>Bacillota</taxon>
        <taxon>Bacilli</taxon>
        <taxon>Bacillales</taxon>
        <taxon>Paenibacillaceae</taxon>
        <taxon>Paenibacillus</taxon>
    </lineage>
</organism>
<dbReference type="Gene3D" id="3.40.50.300">
    <property type="entry name" value="P-loop containing nucleotide triphosphate hydrolases"/>
    <property type="match status" value="1"/>
</dbReference>
<dbReference type="PANTHER" id="PTHR43297">
    <property type="entry name" value="OLIGOPEPTIDE TRANSPORT ATP-BINDING PROTEIN APPD"/>
    <property type="match status" value="1"/>
</dbReference>
<evidence type="ECO:0000256" key="7">
    <source>
        <dbReference type="ARBA" id="ARBA00023136"/>
    </source>
</evidence>
<feature type="domain" description="Oligopeptide/dipeptide ABC transporter C-terminal" evidence="8">
    <location>
        <begin position="46"/>
        <end position="102"/>
    </location>
</feature>
<sequence>IQAQILELINTIRKDANTSILLITHDLGVVAEMADRVIVMYAGQVVEEADVFELFDRPKHTYTVGLMGYIPHIELSDEKLSSIPGTVPSLRDMPAGCRYQAR</sequence>
<accession>A0ABS7CN33</accession>
<dbReference type="PANTHER" id="PTHR43297:SF2">
    <property type="entry name" value="DIPEPTIDE TRANSPORT ATP-BINDING PROTEIN DPPD"/>
    <property type="match status" value="1"/>
</dbReference>
<evidence type="ECO:0000256" key="1">
    <source>
        <dbReference type="ARBA" id="ARBA00004370"/>
    </source>
</evidence>
<dbReference type="SUPFAM" id="SSF52540">
    <property type="entry name" value="P-loop containing nucleoside triphosphate hydrolases"/>
    <property type="match status" value="1"/>
</dbReference>
<keyword evidence="10" id="KW-1185">Reference proteome</keyword>
<gene>
    <name evidence="9" type="ORF">K0U00_50855</name>
</gene>
<evidence type="ECO:0000256" key="6">
    <source>
        <dbReference type="ARBA" id="ARBA00022840"/>
    </source>
</evidence>
<dbReference type="Proteomes" id="UP001519887">
    <property type="component" value="Unassembled WGS sequence"/>
</dbReference>
<comment type="subcellular location">
    <subcellularLocation>
        <location evidence="1">Membrane</location>
    </subcellularLocation>
</comment>
<name>A0ABS7CN33_9BACL</name>
<dbReference type="NCBIfam" id="TIGR01727">
    <property type="entry name" value="oligo_HPY"/>
    <property type="match status" value="1"/>
</dbReference>
<comment type="caution">
    <text evidence="9">The sequence shown here is derived from an EMBL/GenBank/DDBJ whole genome shotgun (WGS) entry which is preliminary data.</text>
</comment>
<feature type="non-terminal residue" evidence="9">
    <location>
        <position position="102"/>
    </location>
</feature>
<evidence type="ECO:0000259" key="8">
    <source>
        <dbReference type="Pfam" id="PF08352"/>
    </source>
</evidence>
<evidence type="ECO:0000256" key="2">
    <source>
        <dbReference type="ARBA" id="ARBA00005417"/>
    </source>
</evidence>
<dbReference type="InterPro" id="IPR013563">
    <property type="entry name" value="Oligopep_ABC_C"/>
</dbReference>
<dbReference type="Pfam" id="PF08352">
    <property type="entry name" value="oligo_HPY"/>
    <property type="match status" value="1"/>
</dbReference>
<evidence type="ECO:0000256" key="5">
    <source>
        <dbReference type="ARBA" id="ARBA00022741"/>
    </source>
</evidence>
<dbReference type="GO" id="GO:0005524">
    <property type="term" value="F:ATP binding"/>
    <property type="evidence" value="ECO:0007669"/>
    <property type="project" value="UniProtKB-KW"/>
</dbReference>
<dbReference type="EMBL" id="JAHZIK010003873">
    <property type="protein sequence ID" value="MBW7462382.1"/>
    <property type="molecule type" value="Genomic_DNA"/>
</dbReference>
<keyword evidence="6 9" id="KW-0067">ATP-binding</keyword>
<evidence type="ECO:0000313" key="9">
    <source>
        <dbReference type="EMBL" id="MBW7462382.1"/>
    </source>
</evidence>
<keyword evidence="4" id="KW-1003">Cell membrane</keyword>
<reference evidence="9 10" key="1">
    <citation type="submission" date="2021-07" db="EMBL/GenBank/DDBJ databases">
        <title>Paenibacillus radiodurans sp. nov., isolated from the southeastern edge of Tengger Desert.</title>
        <authorList>
            <person name="Zhang G."/>
        </authorList>
    </citation>
    <scope>NUCLEOTIDE SEQUENCE [LARGE SCALE GENOMIC DNA]</scope>
    <source>
        <strain evidence="9 10">CCM 7311</strain>
    </source>
</reference>
<keyword evidence="3" id="KW-0813">Transport</keyword>
<feature type="non-terminal residue" evidence="9">
    <location>
        <position position="1"/>
    </location>
</feature>
<dbReference type="InterPro" id="IPR050388">
    <property type="entry name" value="ABC_Ni/Peptide_Import"/>
</dbReference>
<keyword evidence="7" id="KW-0472">Membrane</keyword>
<comment type="similarity">
    <text evidence="2">Belongs to the ABC transporter superfamily.</text>
</comment>